<dbReference type="AlphaFoldDB" id="A0A401T716"/>
<evidence type="ECO:0000256" key="2">
    <source>
        <dbReference type="SAM" id="MobiDB-lite"/>
    </source>
</evidence>
<organism evidence="3 4">
    <name type="scientific">Chiloscyllium punctatum</name>
    <name type="common">Brownbanded bambooshark</name>
    <name type="synonym">Hemiscyllium punctatum</name>
    <dbReference type="NCBI Taxonomy" id="137246"/>
    <lineage>
        <taxon>Eukaryota</taxon>
        <taxon>Metazoa</taxon>
        <taxon>Chordata</taxon>
        <taxon>Craniata</taxon>
        <taxon>Vertebrata</taxon>
        <taxon>Chondrichthyes</taxon>
        <taxon>Elasmobranchii</taxon>
        <taxon>Galeomorphii</taxon>
        <taxon>Galeoidea</taxon>
        <taxon>Orectolobiformes</taxon>
        <taxon>Hemiscylliidae</taxon>
        <taxon>Chiloscyllium</taxon>
    </lineage>
</organism>
<dbReference type="OrthoDB" id="8951733at2759"/>
<keyword evidence="4" id="KW-1185">Reference proteome</keyword>
<sequence>MYGQCCSDYTGYRQCYSEVTGNGQRCDEVTEHEQRCGEVTGHEQRCGEVTGHEQRCGEVTGHEQRCGEVTGCAQRCGEVTGCAQRCSEVTGCAQRCSEVTGCAQRCAETEHTPRLLDTDHTPPMKFRDRQRFFEDVFQPDADFYLTAAHLQIEHQRPPIGSVSSMEVNVDMLEQVDLMDMSDQEALDVFLNSSMDGCETPTLPDEQFYNNEITIKVPNSAETKSRMSSTSSNSSDPNSLEFSNGDETPTVQSDDEDVQADTALLTPNKDKDTEPQAGNES</sequence>
<accession>A0A401T716</accession>
<comment type="caution">
    <text evidence="3">The sequence shown here is derived from an EMBL/GenBank/DDBJ whole genome shotgun (WGS) entry which is preliminary data.</text>
</comment>
<evidence type="ECO:0008006" key="5">
    <source>
        <dbReference type="Google" id="ProtNLM"/>
    </source>
</evidence>
<reference evidence="3 4" key="1">
    <citation type="journal article" date="2018" name="Nat. Ecol. Evol.">
        <title>Shark genomes provide insights into elasmobranch evolution and the origin of vertebrates.</title>
        <authorList>
            <person name="Hara Y"/>
            <person name="Yamaguchi K"/>
            <person name="Onimaru K"/>
            <person name="Kadota M"/>
            <person name="Koyanagi M"/>
            <person name="Keeley SD"/>
            <person name="Tatsumi K"/>
            <person name="Tanaka K"/>
            <person name="Motone F"/>
            <person name="Kageyama Y"/>
            <person name="Nozu R"/>
            <person name="Adachi N"/>
            <person name="Nishimura O"/>
            <person name="Nakagawa R"/>
            <person name="Tanegashima C"/>
            <person name="Kiyatake I"/>
            <person name="Matsumoto R"/>
            <person name="Murakumo K"/>
            <person name="Nishida K"/>
            <person name="Terakita A"/>
            <person name="Kuratani S"/>
            <person name="Sato K"/>
            <person name="Hyodo S Kuraku.S."/>
        </authorList>
    </citation>
    <scope>NUCLEOTIDE SEQUENCE [LARGE SCALE GENOMIC DNA]</scope>
</reference>
<dbReference type="Pfam" id="PF04440">
    <property type="entry name" value="Dysbindin"/>
    <property type="match status" value="1"/>
</dbReference>
<dbReference type="PANTHER" id="PTHR16294:SF7">
    <property type="entry name" value="DYSBINDIN DOMAIN-CONTAINING PROTEIN 2"/>
    <property type="match status" value="1"/>
</dbReference>
<gene>
    <name evidence="3" type="ORF">chiPu_0016908</name>
</gene>
<proteinExistence type="inferred from homology"/>
<protein>
    <recommendedName>
        <fullName evidence="5">Dysbindin domain-containing protein</fullName>
    </recommendedName>
</protein>
<comment type="similarity">
    <text evidence="1">Belongs to the dysbindin family.</text>
</comment>
<feature type="compositionally biased region" description="Low complexity" evidence="2">
    <location>
        <begin position="219"/>
        <end position="242"/>
    </location>
</feature>
<evidence type="ECO:0000313" key="3">
    <source>
        <dbReference type="EMBL" id="GCC38394.1"/>
    </source>
</evidence>
<dbReference type="Proteomes" id="UP000287033">
    <property type="component" value="Unassembled WGS sequence"/>
</dbReference>
<dbReference type="PANTHER" id="PTHR16294">
    <property type="entry name" value="DYSTROBREVIN BINDING PROTEIN 1 DYSBINDIN"/>
    <property type="match status" value="1"/>
</dbReference>
<name>A0A401T716_CHIPU</name>
<dbReference type="GO" id="GO:0005737">
    <property type="term" value="C:cytoplasm"/>
    <property type="evidence" value="ECO:0007669"/>
    <property type="project" value="InterPro"/>
</dbReference>
<evidence type="ECO:0000256" key="1">
    <source>
        <dbReference type="ARBA" id="ARBA00008686"/>
    </source>
</evidence>
<dbReference type="InterPro" id="IPR007531">
    <property type="entry name" value="Dysbindin"/>
</dbReference>
<dbReference type="EMBL" id="BEZZ01001172">
    <property type="protein sequence ID" value="GCC38394.1"/>
    <property type="molecule type" value="Genomic_DNA"/>
</dbReference>
<evidence type="ECO:0000313" key="4">
    <source>
        <dbReference type="Proteomes" id="UP000287033"/>
    </source>
</evidence>
<feature type="region of interest" description="Disordered" evidence="2">
    <location>
        <begin position="218"/>
        <end position="280"/>
    </location>
</feature>